<dbReference type="Proteomes" id="UP000515158">
    <property type="component" value="Unplaced"/>
</dbReference>
<name>A0A6P8YCK1_THRPL</name>
<accession>A0A6P8YCK1</accession>
<reference evidence="4" key="1">
    <citation type="submission" date="2025-08" db="UniProtKB">
        <authorList>
            <consortium name="RefSeq"/>
        </authorList>
    </citation>
    <scope>IDENTIFICATION</scope>
    <source>
        <tissue evidence="4">Total insect</tissue>
    </source>
</reference>
<dbReference type="InParanoid" id="A0A6P8YCK1"/>
<dbReference type="AlphaFoldDB" id="A0A6P8YCK1"/>
<feature type="coiled-coil region" evidence="1">
    <location>
        <begin position="302"/>
        <end position="329"/>
    </location>
</feature>
<organism evidence="4">
    <name type="scientific">Thrips palmi</name>
    <name type="common">Melon thrips</name>
    <dbReference type="NCBI Taxonomy" id="161013"/>
    <lineage>
        <taxon>Eukaryota</taxon>
        <taxon>Metazoa</taxon>
        <taxon>Ecdysozoa</taxon>
        <taxon>Arthropoda</taxon>
        <taxon>Hexapoda</taxon>
        <taxon>Insecta</taxon>
        <taxon>Pterygota</taxon>
        <taxon>Neoptera</taxon>
        <taxon>Paraneoptera</taxon>
        <taxon>Thysanoptera</taxon>
        <taxon>Terebrantia</taxon>
        <taxon>Thripoidea</taxon>
        <taxon>Thripidae</taxon>
        <taxon>Thrips</taxon>
    </lineage>
</organism>
<dbReference type="OrthoDB" id="10464835at2759"/>
<keyword evidence="3" id="KW-1185">Reference proteome</keyword>
<proteinExistence type="predicted"/>
<evidence type="ECO:0000256" key="1">
    <source>
        <dbReference type="SAM" id="Coils"/>
    </source>
</evidence>
<evidence type="ECO:0000313" key="3">
    <source>
        <dbReference type="Proteomes" id="UP000515158"/>
    </source>
</evidence>
<keyword evidence="1" id="KW-0175">Coiled coil</keyword>
<protein>
    <submittedName>
        <fullName evidence="4">Uncharacterized protein LOC117639736</fullName>
    </submittedName>
</protein>
<dbReference type="GeneID" id="117639736"/>
<feature type="region of interest" description="Disordered" evidence="2">
    <location>
        <begin position="1"/>
        <end position="35"/>
    </location>
</feature>
<evidence type="ECO:0000256" key="2">
    <source>
        <dbReference type="SAM" id="MobiDB-lite"/>
    </source>
</evidence>
<dbReference type="RefSeq" id="XP_034231502.1">
    <property type="nucleotide sequence ID" value="XM_034375611.1"/>
</dbReference>
<gene>
    <name evidence="4" type="primary">LOC117639736</name>
</gene>
<evidence type="ECO:0000313" key="4">
    <source>
        <dbReference type="RefSeq" id="XP_034231502.1"/>
    </source>
</evidence>
<sequence>MAHKRMGYSADDLHQGTSQKRHRIRISDPGDNASVLHPSPHQMRLLWDHDVRCGYKYMGAPMRRCSSIEKPDEPGVCALSDETMTLMMSEIRNMWKRLSLILEIFEVKEEPTLGHRLRVKENLPIKVSMKPCDQVLIGWKVIIPPDCESRHLYDRSRLKESDLYLGGPLSFCNWSSSASSTLIVREISHGSRRHQVRAETKGVLLAGTELLWDYGEKKRPDFSKVNWINPLCCTSDHQIAKPLSKKKSKDEVFPELCVLCGAPYRLNSNKSVDRKAQKKVHFLNSHVDFLGSDWTGYGTFDKNVYEINYDQALLEAERLNRLLQRLHSNAWKVVPACTVMTIKEQAEDTDAVMNTFRKHCARLMRVGCIVLRGRVVPTTVEDLLPVSPCRWDKLFSEEEKPKRIYAMKEPDRLASEAKLKDWCSQDVMMVMNTYHENGDSSSEDDE</sequence>
<dbReference type="KEGG" id="tpal:117639736"/>